<dbReference type="SUPFAM" id="SSF56112">
    <property type="entry name" value="Protein kinase-like (PK-like)"/>
    <property type="match status" value="1"/>
</dbReference>
<dbReference type="PANTHER" id="PTHR37171">
    <property type="entry name" value="SERINE/THREONINE-PROTEIN KINASE YRZF-RELATED"/>
    <property type="match status" value="1"/>
</dbReference>
<reference evidence="1 2" key="1">
    <citation type="submission" date="2020-05" db="EMBL/GenBank/DDBJ databases">
        <title>Whole genome sequencing and identification of novel metabolites from Paenibacillus alvei strain JR949.</title>
        <authorList>
            <person name="Rajendhran J."/>
            <person name="Sree Pranav P."/>
            <person name="Mahalakshmi B."/>
            <person name="Karthikeyan R."/>
        </authorList>
    </citation>
    <scope>NUCLEOTIDE SEQUENCE [LARGE SCALE GENOMIC DNA]</scope>
    <source>
        <strain evidence="1 2">JR949</strain>
    </source>
</reference>
<dbReference type="InterPro" id="IPR011009">
    <property type="entry name" value="Kinase-like_dom_sf"/>
</dbReference>
<keyword evidence="1" id="KW-0418">Kinase</keyword>
<gene>
    <name evidence="1" type="ORF">HMI46_05415</name>
</gene>
<dbReference type="GO" id="GO:0004674">
    <property type="term" value="F:protein serine/threonine kinase activity"/>
    <property type="evidence" value="ECO:0007669"/>
    <property type="project" value="UniProtKB-KW"/>
</dbReference>
<protein>
    <submittedName>
        <fullName evidence="1">Serine/threonine protein kinase</fullName>
    </submittedName>
</protein>
<accession>A0AAP6ZZB3</accession>
<dbReference type="Gene3D" id="1.10.510.10">
    <property type="entry name" value="Transferase(Phosphotransferase) domain 1"/>
    <property type="match status" value="1"/>
</dbReference>
<evidence type="ECO:0000313" key="2">
    <source>
        <dbReference type="Proteomes" id="UP000552038"/>
    </source>
</evidence>
<dbReference type="RefSeq" id="WP_171415362.1">
    <property type="nucleotide sequence ID" value="NZ_JABFOR010000004.1"/>
</dbReference>
<keyword evidence="1" id="KW-0808">Transferase</keyword>
<dbReference type="PANTHER" id="PTHR37171:SF1">
    <property type="entry name" value="SERINE_THREONINE-PROTEIN KINASE YRZF-RELATED"/>
    <property type="match status" value="1"/>
</dbReference>
<dbReference type="EMBL" id="JABFOR010000004">
    <property type="protein sequence ID" value="NOJ69988.1"/>
    <property type="molecule type" value="Genomic_DNA"/>
</dbReference>
<comment type="caution">
    <text evidence="1">The sequence shown here is derived from an EMBL/GenBank/DDBJ whole genome shotgun (WGS) entry which is preliminary data.</text>
</comment>
<name>A0AAP6ZZB3_PAEAL</name>
<dbReference type="Proteomes" id="UP000552038">
    <property type="component" value="Unassembled WGS sequence"/>
</dbReference>
<keyword evidence="1" id="KW-0723">Serine/threonine-protein kinase</keyword>
<proteinExistence type="predicted"/>
<sequence length="233" mass="26481">MKPNPEQLQSLCEQIDLVLLPEADIRSLNGDDPVQVSNIPAGWDVIGAGNYAVVFSHKQYANLAVKVYATGRKGLEDEAEVYRRLGKHPAYSECYCVGRGYLVMKRLPGVTLYHCLRQGISIPQSVLDDIDEALMYASMRGLTPRDIHGKNVMYDGSRGYVVDVSDFLIPQPDRMWKDFKRAYKLLYKPLGLKWGVPVPEWLLELLRKGYQIYRRRTAVSTNPRDKGGNESMR</sequence>
<dbReference type="InterPro" id="IPR052396">
    <property type="entry name" value="Meiotic_Drive_Suppr_Kinase"/>
</dbReference>
<dbReference type="AlphaFoldDB" id="A0AAP6ZZB3"/>
<organism evidence="1 2">
    <name type="scientific">Paenibacillus alvei</name>
    <name type="common">Bacillus alvei</name>
    <dbReference type="NCBI Taxonomy" id="44250"/>
    <lineage>
        <taxon>Bacteria</taxon>
        <taxon>Bacillati</taxon>
        <taxon>Bacillota</taxon>
        <taxon>Bacilli</taxon>
        <taxon>Bacillales</taxon>
        <taxon>Paenibacillaceae</taxon>
        <taxon>Paenibacillus</taxon>
    </lineage>
</organism>
<evidence type="ECO:0000313" key="1">
    <source>
        <dbReference type="EMBL" id="NOJ69988.1"/>
    </source>
</evidence>